<dbReference type="Proteomes" id="UP000280091">
    <property type="component" value="Unassembled WGS sequence"/>
</dbReference>
<accession>A0A495RR54</accession>
<proteinExistence type="predicted"/>
<sequence length="54" mass="6118">MKTKKTITTREYFFVSFLIKQKRKNCSSYKVVVVVVVVVVPINVSVTSPLTALK</sequence>
<keyword evidence="1" id="KW-1133">Transmembrane helix</keyword>
<dbReference type="EMBL" id="RBXA01000005">
    <property type="protein sequence ID" value="RKS89759.1"/>
    <property type="molecule type" value="Genomic_DNA"/>
</dbReference>
<evidence type="ECO:0000313" key="2">
    <source>
        <dbReference type="EMBL" id="RKS89759.1"/>
    </source>
</evidence>
<keyword evidence="3" id="KW-1185">Reference proteome</keyword>
<keyword evidence="1" id="KW-0812">Transmembrane</keyword>
<comment type="caution">
    <text evidence="2">The sequence shown here is derived from an EMBL/GenBank/DDBJ whole genome shotgun (WGS) entry which is preliminary data.</text>
</comment>
<name>A0A495RR54_9FLAO</name>
<evidence type="ECO:0000313" key="3">
    <source>
        <dbReference type="Proteomes" id="UP000280091"/>
    </source>
</evidence>
<dbReference type="RefSeq" id="WP_208639992.1">
    <property type="nucleotide sequence ID" value="NZ_RBXA01000005.1"/>
</dbReference>
<evidence type="ECO:0000256" key="1">
    <source>
        <dbReference type="SAM" id="Phobius"/>
    </source>
</evidence>
<keyword evidence="1" id="KW-0472">Membrane</keyword>
<dbReference type="AlphaFoldDB" id="A0A495RR54"/>
<gene>
    <name evidence="2" type="ORF">BC952_2937</name>
</gene>
<feature type="transmembrane region" description="Helical" evidence="1">
    <location>
        <begin position="31"/>
        <end position="52"/>
    </location>
</feature>
<organism evidence="2 3">
    <name type="scientific">Flavobacterium limicola</name>
    <dbReference type="NCBI Taxonomy" id="180441"/>
    <lineage>
        <taxon>Bacteria</taxon>
        <taxon>Pseudomonadati</taxon>
        <taxon>Bacteroidota</taxon>
        <taxon>Flavobacteriia</taxon>
        <taxon>Flavobacteriales</taxon>
        <taxon>Flavobacteriaceae</taxon>
        <taxon>Flavobacterium</taxon>
    </lineage>
</organism>
<reference evidence="2 3" key="1">
    <citation type="submission" date="2018-10" db="EMBL/GenBank/DDBJ databases">
        <title>Genomic Encyclopedia of Archaeal and Bacterial Type Strains, Phase II (KMG-II): from individual species to whole genera.</title>
        <authorList>
            <person name="Goeker M."/>
        </authorList>
    </citation>
    <scope>NUCLEOTIDE SEQUENCE [LARGE SCALE GENOMIC DNA]</scope>
    <source>
        <strain evidence="2 3">DSM 15094</strain>
    </source>
</reference>
<protein>
    <submittedName>
        <fullName evidence="2">Uncharacterized protein</fullName>
    </submittedName>
</protein>